<dbReference type="Proteomes" id="UP000528286">
    <property type="component" value="Unassembled WGS sequence"/>
</dbReference>
<comment type="subcellular location">
    <subcellularLocation>
        <location evidence="1">Cell envelope</location>
    </subcellularLocation>
</comment>
<evidence type="ECO:0000259" key="4">
    <source>
        <dbReference type="Pfam" id="PF09375"/>
    </source>
</evidence>
<feature type="signal peptide" evidence="3">
    <location>
        <begin position="1"/>
        <end position="21"/>
    </location>
</feature>
<dbReference type="Pfam" id="PF09375">
    <property type="entry name" value="Peptidase_M75"/>
    <property type="match status" value="1"/>
</dbReference>
<feature type="chain" id="PRO_5031388901" description="Imelysin-like domain-containing protein" evidence="3">
    <location>
        <begin position="22"/>
        <end position="359"/>
    </location>
</feature>
<dbReference type="GO" id="GO:0030313">
    <property type="term" value="C:cell envelope"/>
    <property type="evidence" value="ECO:0007669"/>
    <property type="project" value="UniProtKB-SubCell"/>
</dbReference>
<keyword evidence="6" id="KW-1185">Reference proteome</keyword>
<evidence type="ECO:0000256" key="1">
    <source>
        <dbReference type="ARBA" id="ARBA00004196"/>
    </source>
</evidence>
<dbReference type="EMBL" id="JACIEZ010000002">
    <property type="protein sequence ID" value="MBB4063728.1"/>
    <property type="molecule type" value="Genomic_DNA"/>
</dbReference>
<proteinExistence type="predicted"/>
<dbReference type="RefSeq" id="WP_183364939.1">
    <property type="nucleotide sequence ID" value="NZ_JACIEZ010000002.1"/>
</dbReference>
<evidence type="ECO:0000256" key="2">
    <source>
        <dbReference type="ARBA" id="ARBA00022729"/>
    </source>
</evidence>
<comment type="caution">
    <text evidence="5">The sequence shown here is derived from an EMBL/GenBank/DDBJ whole genome shotgun (WGS) entry which is preliminary data.</text>
</comment>
<protein>
    <recommendedName>
        <fullName evidence="4">Imelysin-like domain-containing protein</fullName>
    </recommendedName>
</protein>
<evidence type="ECO:0000313" key="6">
    <source>
        <dbReference type="Proteomes" id="UP000528286"/>
    </source>
</evidence>
<sequence length="359" mass="38478">MRSTITLFAFGLGLLATPALAAVSGKAPAVLASAVDEVILPGYRAFDDRTGRLEEAMKALCTDPSAEAEAAAREAFADTLKAWGPVEIIRSGPALEKNRFERVLYHPDRKGIALKQIQAILSKKDESATAVETLSGKSVGVQGLGALEFVLYGKGHETLQAEKASHRCRYGAAIAGNLHAIAGEFVAAWQAPGGIATSWKTPGPQNPAFRTEEEAVVELLGIMVHGAEMVRDQRIRAFAGEKDAKANPKQAIFWRSGNTWTMIGADIDGLIGFWKKAGMEDLLADDQRSVGTSIAFVMKAMARTARSVSPDIELALSEPEERARIDFLMLNGRDLITRLSDDYGRALGLGAGFSFSDGD</sequence>
<name>A0A7W6NJH0_9HYPH</name>
<dbReference type="Gene3D" id="1.20.1420.20">
    <property type="entry name" value="M75 peptidase, HXXE motif"/>
    <property type="match status" value="1"/>
</dbReference>
<dbReference type="CDD" id="cd14659">
    <property type="entry name" value="Imelysin-like_IPPA"/>
    <property type="match status" value="1"/>
</dbReference>
<evidence type="ECO:0000256" key="3">
    <source>
        <dbReference type="SAM" id="SignalP"/>
    </source>
</evidence>
<evidence type="ECO:0000313" key="5">
    <source>
        <dbReference type="EMBL" id="MBB4063728.1"/>
    </source>
</evidence>
<gene>
    <name evidence="5" type="ORF">GGR23_000905</name>
</gene>
<dbReference type="InterPro" id="IPR038352">
    <property type="entry name" value="Imelysin_sf"/>
</dbReference>
<dbReference type="InterPro" id="IPR034984">
    <property type="entry name" value="Imelysin-like_IPPA"/>
</dbReference>
<keyword evidence="2 3" id="KW-0732">Signal</keyword>
<feature type="domain" description="Imelysin-like" evidence="4">
    <location>
        <begin position="39"/>
        <end position="337"/>
    </location>
</feature>
<organism evidence="5 6">
    <name type="scientific">Gellertiella hungarica</name>
    <dbReference type="NCBI Taxonomy" id="1572859"/>
    <lineage>
        <taxon>Bacteria</taxon>
        <taxon>Pseudomonadati</taxon>
        <taxon>Pseudomonadota</taxon>
        <taxon>Alphaproteobacteria</taxon>
        <taxon>Hyphomicrobiales</taxon>
        <taxon>Rhizobiaceae</taxon>
        <taxon>Gellertiella</taxon>
    </lineage>
</organism>
<reference evidence="5 6" key="1">
    <citation type="submission" date="2020-08" db="EMBL/GenBank/DDBJ databases">
        <title>Genomic Encyclopedia of Type Strains, Phase IV (KMG-IV): sequencing the most valuable type-strain genomes for metagenomic binning, comparative biology and taxonomic classification.</title>
        <authorList>
            <person name="Goeker M."/>
        </authorList>
    </citation>
    <scope>NUCLEOTIDE SEQUENCE [LARGE SCALE GENOMIC DNA]</scope>
    <source>
        <strain evidence="5 6">DSM 29853</strain>
    </source>
</reference>
<dbReference type="InterPro" id="IPR018976">
    <property type="entry name" value="Imelysin-like"/>
</dbReference>
<accession>A0A7W6NJH0</accession>
<dbReference type="AlphaFoldDB" id="A0A7W6NJH0"/>